<protein>
    <submittedName>
        <fullName evidence="2">MBL fold metallo-hydrolase</fullName>
    </submittedName>
</protein>
<comment type="caution">
    <text evidence="2">The sequence shown here is derived from an EMBL/GenBank/DDBJ whole genome shotgun (WGS) entry which is preliminary data.</text>
</comment>
<dbReference type="Proteomes" id="UP000615687">
    <property type="component" value="Unassembled WGS sequence"/>
</dbReference>
<feature type="domain" description="Metallo-beta-lactamase" evidence="1">
    <location>
        <begin position="36"/>
        <end position="212"/>
    </location>
</feature>
<dbReference type="CDD" id="cd16278">
    <property type="entry name" value="metallo-hydrolase-like_MBL-fold"/>
    <property type="match status" value="1"/>
</dbReference>
<dbReference type="SUPFAM" id="SSF56281">
    <property type="entry name" value="Metallo-hydrolase/oxidoreductase"/>
    <property type="match status" value="1"/>
</dbReference>
<accession>A0ABR9CFZ3</accession>
<dbReference type="InterPro" id="IPR036388">
    <property type="entry name" value="WH-like_DNA-bd_sf"/>
</dbReference>
<dbReference type="InterPro" id="IPR036866">
    <property type="entry name" value="RibonucZ/Hydroxyglut_hydro"/>
</dbReference>
<dbReference type="SMART" id="SM00849">
    <property type="entry name" value="Lactamase_B"/>
    <property type="match status" value="1"/>
</dbReference>
<sequence>MKHDRQFDPAYGNAIEISDGIRRLTAPNPSPFTFHGTNTYLVGQDSITVIDPGPDSPEHIDTILKVIGGASVETILVSHTHLDHSPGARLLQAKTGAPIVGCAAYRPARNLGTGESNPMDASSDRDYKPDLQLEDGSLHKTSGADFEVIETPGHTDNHLCLALKGSPFLFSADHVMAWSTSIVAPPDGSMRSYMSSLDRLLARQETIYLPGHGGLVRDAHDYVADLKVHRLQREASILDQLSTEPISIPNLVLRIYHGLDPALRPAAALSVFAHLEDLASRKLVVAEPEVRLEASYRRA</sequence>
<dbReference type="Pfam" id="PF00753">
    <property type="entry name" value="Lactamase_B"/>
    <property type="match status" value="1"/>
</dbReference>
<reference evidence="2 3" key="1">
    <citation type="submission" date="2020-09" db="EMBL/GenBank/DDBJ databases">
        <title>The genome sequence of type strain Labrenzia polysiphoniae KACC 19711.</title>
        <authorList>
            <person name="Liu Y."/>
        </authorList>
    </citation>
    <scope>NUCLEOTIDE SEQUENCE [LARGE SCALE GENOMIC DNA]</scope>
    <source>
        <strain evidence="2 3">KACC 19711</strain>
    </source>
</reference>
<evidence type="ECO:0000259" key="1">
    <source>
        <dbReference type="SMART" id="SM00849"/>
    </source>
</evidence>
<gene>
    <name evidence="2" type="ORF">IG617_16355</name>
</gene>
<dbReference type="InterPro" id="IPR041516">
    <property type="entry name" value="LACTB2_WH"/>
</dbReference>
<dbReference type="RefSeq" id="WP_192110326.1">
    <property type="nucleotide sequence ID" value="NZ_JACYXJ010000006.1"/>
</dbReference>
<dbReference type="Pfam" id="PF17778">
    <property type="entry name" value="WHD_BLACT"/>
    <property type="match status" value="1"/>
</dbReference>
<evidence type="ECO:0000313" key="3">
    <source>
        <dbReference type="Proteomes" id="UP000615687"/>
    </source>
</evidence>
<name>A0ABR9CFZ3_9HYPH</name>
<dbReference type="PANTHER" id="PTHR23131">
    <property type="entry name" value="ENDORIBONUCLEASE LACTB2"/>
    <property type="match status" value="1"/>
</dbReference>
<keyword evidence="3" id="KW-1185">Reference proteome</keyword>
<dbReference type="PANTHER" id="PTHR23131:SF0">
    <property type="entry name" value="ENDORIBONUCLEASE LACTB2"/>
    <property type="match status" value="1"/>
</dbReference>
<proteinExistence type="predicted"/>
<dbReference type="InterPro" id="IPR001279">
    <property type="entry name" value="Metallo-B-lactamas"/>
</dbReference>
<dbReference type="Gene3D" id="3.60.15.10">
    <property type="entry name" value="Ribonuclease Z/Hydroxyacylglutathione hydrolase-like"/>
    <property type="match status" value="1"/>
</dbReference>
<organism evidence="2 3">
    <name type="scientific">Roseibium polysiphoniae</name>
    <dbReference type="NCBI Taxonomy" id="2571221"/>
    <lineage>
        <taxon>Bacteria</taxon>
        <taxon>Pseudomonadati</taxon>
        <taxon>Pseudomonadota</taxon>
        <taxon>Alphaproteobacteria</taxon>
        <taxon>Hyphomicrobiales</taxon>
        <taxon>Stappiaceae</taxon>
        <taxon>Roseibium</taxon>
    </lineage>
</organism>
<dbReference type="InterPro" id="IPR050662">
    <property type="entry name" value="Sec-metab_biosynth-thioest"/>
</dbReference>
<dbReference type="EMBL" id="JACYXJ010000006">
    <property type="protein sequence ID" value="MBD8877866.1"/>
    <property type="molecule type" value="Genomic_DNA"/>
</dbReference>
<dbReference type="Gene3D" id="1.10.10.10">
    <property type="entry name" value="Winged helix-like DNA-binding domain superfamily/Winged helix DNA-binding domain"/>
    <property type="match status" value="1"/>
</dbReference>
<evidence type="ECO:0000313" key="2">
    <source>
        <dbReference type="EMBL" id="MBD8877866.1"/>
    </source>
</evidence>